<evidence type="ECO:0000313" key="5">
    <source>
        <dbReference type="Proteomes" id="UP000235114"/>
    </source>
</evidence>
<evidence type="ECO:0000256" key="1">
    <source>
        <dbReference type="SAM" id="MobiDB-lite"/>
    </source>
</evidence>
<dbReference type="Proteomes" id="UP000235114">
    <property type="component" value="Unassembled WGS sequence"/>
</dbReference>
<feature type="compositionally biased region" description="Basic and acidic residues" evidence="1">
    <location>
        <begin position="13"/>
        <end position="22"/>
    </location>
</feature>
<comment type="caution">
    <text evidence="2">The sequence shown here is derived from an EMBL/GenBank/DDBJ whole genome shotgun (WGS) entry which is preliminary data.</text>
</comment>
<reference evidence="2 4" key="1">
    <citation type="submission" date="2017-11" db="EMBL/GenBank/DDBJ databases">
        <title>Comparitive Functional Genomics of Dry Heat Resistant strains isolated from the Viking Spacecraft.</title>
        <authorList>
            <person name="Seuylemezian A."/>
            <person name="Cooper K."/>
            <person name="Vaishampayan P."/>
        </authorList>
    </citation>
    <scope>NUCLEOTIDE SEQUENCE [LARGE SCALE GENOMIC DNA]</scope>
    <source>
        <strain evidence="2 4">M4.6</strain>
    </source>
</reference>
<name>A0A2N5GNU0_9BACI</name>
<evidence type="ECO:0000313" key="3">
    <source>
        <dbReference type="EMBL" id="PLR96203.1"/>
    </source>
</evidence>
<feature type="region of interest" description="Disordered" evidence="1">
    <location>
        <begin position="1"/>
        <end position="32"/>
    </location>
</feature>
<proteinExistence type="predicted"/>
<dbReference type="AlphaFoldDB" id="A0A2N5GNU0"/>
<gene>
    <name evidence="2" type="ORF">CU635_07545</name>
    <name evidence="3" type="ORF">CVD25_12460</name>
</gene>
<protein>
    <submittedName>
        <fullName evidence="2">Uncharacterized protein</fullName>
    </submittedName>
</protein>
<dbReference type="Proteomes" id="UP000234951">
    <property type="component" value="Unassembled WGS sequence"/>
</dbReference>
<dbReference type="RefSeq" id="WP_101576559.1">
    <property type="nucleotide sequence ID" value="NZ_PGVA01000014.1"/>
</dbReference>
<dbReference type="EMBL" id="PGVA01000014">
    <property type="protein sequence ID" value="PLR84151.1"/>
    <property type="molecule type" value="Genomic_DNA"/>
</dbReference>
<evidence type="ECO:0000313" key="4">
    <source>
        <dbReference type="Proteomes" id="UP000234951"/>
    </source>
</evidence>
<sequence length="66" mass="7826">MEPNKRRNSSMPDFKELEDRVIGEPTDGPTLVIRTNLDTKDVTEENPYFENKKGQDEQEFRAYFEE</sequence>
<dbReference type="OrthoDB" id="2469080at2"/>
<evidence type="ECO:0000313" key="2">
    <source>
        <dbReference type="EMBL" id="PLR84151.1"/>
    </source>
</evidence>
<dbReference type="EMBL" id="PGVD01000033">
    <property type="protein sequence ID" value="PLR96203.1"/>
    <property type="molecule type" value="Genomic_DNA"/>
</dbReference>
<reference evidence="3 5" key="2">
    <citation type="submission" date="2017-12" db="EMBL/GenBank/DDBJ databases">
        <title>Comparative Functional Genomics of Dry Heat Resistant strains isolated from the Viking Spacecraft.</title>
        <authorList>
            <person name="Seuylemezian A."/>
            <person name="Cooper K."/>
            <person name="Vaishampayan P."/>
        </authorList>
    </citation>
    <scope>NUCLEOTIDE SEQUENCE [LARGE SCALE GENOMIC DNA]</scope>
    <source>
        <strain evidence="3 5">ATCC 29669</strain>
    </source>
</reference>
<accession>A0A2N5GNU0</accession>
<keyword evidence="5" id="KW-1185">Reference proteome</keyword>
<organism evidence="2 4">
    <name type="scientific">Bacillus canaveralius</name>
    <dbReference type="NCBI Taxonomy" id="1403243"/>
    <lineage>
        <taxon>Bacteria</taxon>
        <taxon>Bacillati</taxon>
        <taxon>Bacillota</taxon>
        <taxon>Bacilli</taxon>
        <taxon>Bacillales</taxon>
        <taxon>Bacillaceae</taxon>
        <taxon>Bacillus</taxon>
    </lineage>
</organism>